<accession>A0A8J4GHS4</accession>
<reference evidence="2" key="1">
    <citation type="journal article" date="2021" name="Proc. Natl. Acad. Sci. U.S.A.">
        <title>Three genomes in the algal genus Volvox reveal the fate of a haploid sex-determining region after a transition to homothallism.</title>
        <authorList>
            <person name="Yamamoto K."/>
            <person name="Hamaji T."/>
            <person name="Kawai-Toyooka H."/>
            <person name="Matsuzaki R."/>
            <person name="Takahashi F."/>
            <person name="Nishimura Y."/>
            <person name="Kawachi M."/>
            <person name="Noguchi H."/>
            <person name="Minakuchi Y."/>
            <person name="Umen J.G."/>
            <person name="Toyoda A."/>
            <person name="Nozaki H."/>
        </authorList>
    </citation>
    <scope>NUCLEOTIDE SEQUENCE</scope>
    <source>
        <strain evidence="2">NIES-3785</strain>
    </source>
</reference>
<evidence type="ECO:0000313" key="2">
    <source>
        <dbReference type="EMBL" id="GIM08023.1"/>
    </source>
</evidence>
<evidence type="ECO:0000256" key="1">
    <source>
        <dbReference type="SAM" id="MobiDB-lite"/>
    </source>
</evidence>
<protein>
    <submittedName>
        <fullName evidence="2">Uncharacterized protein</fullName>
    </submittedName>
</protein>
<proteinExistence type="predicted"/>
<comment type="caution">
    <text evidence="2">The sequence shown here is derived from an EMBL/GenBank/DDBJ whole genome shotgun (WGS) entry which is preliminary data.</text>
</comment>
<name>A0A8J4GHS4_9CHLO</name>
<sequence>MRRVRGGGKIEGRGWRGGGKGNGKREGEDGGMRGACSYYDVLLQTFVSAIEHELGSYRPSLLLVLPHGMAAVLDVSAFSASLALNPHWWRWLPLQPLPRP</sequence>
<evidence type="ECO:0000313" key="3">
    <source>
        <dbReference type="Proteomes" id="UP000722791"/>
    </source>
</evidence>
<dbReference type="EMBL" id="BNCQ01000026">
    <property type="protein sequence ID" value="GIM08023.1"/>
    <property type="molecule type" value="Genomic_DNA"/>
</dbReference>
<dbReference type="Proteomes" id="UP000722791">
    <property type="component" value="Unassembled WGS sequence"/>
</dbReference>
<organism evidence="2 3">
    <name type="scientific">Volvox reticuliferus</name>
    <dbReference type="NCBI Taxonomy" id="1737510"/>
    <lineage>
        <taxon>Eukaryota</taxon>
        <taxon>Viridiplantae</taxon>
        <taxon>Chlorophyta</taxon>
        <taxon>core chlorophytes</taxon>
        <taxon>Chlorophyceae</taxon>
        <taxon>CS clade</taxon>
        <taxon>Chlamydomonadales</taxon>
        <taxon>Volvocaceae</taxon>
        <taxon>Volvox</taxon>
    </lineage>
</organism>
<dbReference type="AlphaFoldDB" id="A0A8J4GHS4"/>
<gene>
    <name evidence="2" type="ORF">Vretimale_12078</name>
</gene>
<feature type="region of interest" description="Disordered" evidence="1">
    <location>
        <begin position="1"/>
        <end position="32"/>
    </location>
</feature>